<name>A0ABD1WWX4_9LAMI</name>
<keyword evidence="1" id="KW-0812">Transmembrane</keyword>
<dbReference type="InterPro" id="IPR045096">
    <property type="entry name" value="EDR2-like"/>
</dbReference>
<feature type="transmembrane region" description="Helical" evidence="1">
    <location>
        <begin position="34"/>
        <end position="60"/>
    </location>
</feature>
<evidence type="ECO:0000313" key="4">
    <source>
        <dbReference type="Proteomes" id="UP001604277"/>
    </source>
</evidence>
<dbReference type="PANTHER" id="PTHR12136:SF91">
    <property type="entry name" value="PROTEIN ENHANCED DISEASE RESISTANCE 2-LIKE"/>
    <property type="match status" value="1"/>
</dbReference>
<gene>
    <name evidence="3" type="ORF">Fot_07825</name>
</gene>
<feature type="domain" description="Protein ENHANCED DISEASE RESISTANCE 2 C-terminal" evidence="2">
    <location>
        <begin position="9"/>
        <end position="78"/>
    </location>
</feature>
<dbReference type="Pfam" id="PF07059">
    <property type="entry name" value="EDR2_C"/>
    <property type="match status" value="1"/>
</dbReference>
<reference evidence="4" key="1">
    <citation type="submission" date="2024-07" db="EMBL/GenBank/DDBJ databases">
        <title>Two chromosome-level genome assemblies of Korean endemic species Abeliophyllum distichum and Forsythia ovata (Oleaceae).</title>
        <authorList>
            <person name="Jang H."/>
        </authorList>
    </citation>
    <scope>NUCLEOTIDE SEQUENCE [LARGE SCALE GENOMIC DNA]</scope>
</reference>
<keyword evidence="1" id="KW-0472">Membrane</keyword>
<dbReference type="InterPro" id="IPR009769">
    <property type="entry name" value="EDR2_C"/>
</dbReference>
<keyword evidence="4" id="KW-1185">Reference proteome</keyword>
<sequence length="106" mass="11912">MKTAAENYYTCLLGKVLNCNYHEEPNYLEIDVDIGSSAIVTTILGWVTMVTVDMGIFVAVRGELPNRLFGTVRICQIEMNSVIFVNNAMQSKKVLLCEDESKNEDE</sequence>
<dbReference type="AlphaFoldDB" id="A0ABD1WWX4"/>
<accession>A0ABD1WWX4</accession>
<dbReference type="PANTHER" id="PTHR12136">
    <property type="entry name" value="ENHANCED DISEASE RESISTANCE-RELATED"/>
    <property type="match status" value="1"/>
</dbReference>
<organism evidence="3 4">
    <name type="scientific">Forsythia ovata</name>
    <dbReference type="NCBI Taxonomy" id="205694"/>
    <lineage>
        <taxon>Eukaryota</taxon>
        <taxon>Viridiplantae</taxon>
        <taxon>Streptophyta</taxon>
        <taxon>Embryophyta</taxon>
        <taxon>Tracheophyta</taxon>
        <taxon>Spermatophyta</taxon>
        <taxon>Magnoliopsida</taxon>
        <taxon>eudicotyledons</taxon>
        <taxon>Gunneridae</taxon>
        <taxon>Pentapetalae</taxon>
        <taxon>asterids</taxon>
        <taxon>lamiids</taxon>
        <taxon>Lamiales</taxon>
        <taxon>Oleaceae</taxon>
        <taxon>Forsythieae</taxon>
        <taxon>Forsythia</taxon>
    </lineage>
</organism>
<evidence type="ECO:0000256" key="1">
    <source>
        <dbReference type="SAM" id="Phobius"/>
    </source>
</evidence>
<evidence type="ECO:0000259" key="2">
    <source>
        <dbReference type="Pfam" id="PF07059"/>
    </source>
</evidence>
<evidence type="ECO:0000313" key="3">
    <source>
        <dbReference type="EMBL" id="KAL2554206.1"/>
    </source>
</evidence>
<comment type="caution">
    <text evidence="3">The sequence shown here is derived from an EMBL/GenBank/DDBJ whole genome shotgun (WGS) entry which is preliminary data.</text>
</comment>
<keyword evidence="1" id="KW-1133">Transmembrane helix</keyword>
<dbReference type="EMBL" id="JBFOLJ010000002">
    <property type="protein sequence ID" value="KAL2554206.1"/>
    <property type="molecule type" value="Genomic_DNA"/>
</dbReference>
<protein>
    <recommendedName>
        <fullName evidence="2">Protein ENHANCED DISEASE RESISTANCE 2 C-terminal domain-containing protein</fullName>
    </recommendedName>
</protein>
<dbReference type="Proteomes" id="UP001604277">
    <property type="component" value="Unassembled WGS sequence"/>
</dbReference>
<proteinExistence type="predicted"/>